<organism evidence="5 6">
    <name type="scientific">candidate division TA06 bacterium DG_78</name>
    <dbReference type="NCBI Taxonomy" id="1703772"/>
    <lineage>
        <taxon>Bacteria</taxon>
        <taxon>Bacteria division TA06</taxon>
    </lineage>
</organism>
<dbReference type="Proteomes" id="UP000051012">
    <property type="component" value="Unassembled WGS sequence"/>
</dbReference>
<dbReference type="EMBL" id="LJNI01000002">
    <property type="protein sequence ID" value="KPJ74510.1"/>
    <property type="molecule type" value="Genomic_DNA"/>
</dbReference>
<feature type="domain" description="HTH arsR-type" evidence="4">
    <location>
        <begin position="6"/>
        <end position="98"/>
    </location>
</feature>
<dbReference type="PANTHER" id="PTHR33154">
    <property type="entry name" value="TRANSCRIPTIONAL REGULATOR, ARSR FAMILY"/>
    <property type="match status" value="1"/>
</dbReference>
<dbReference type="Pfam" id="PF12840">
    <property type="entry name" value="HTH_20"/>
    <property type="match status" value="1"/>
</dbReference>
<evidence type="ECO:0000313" key="6">
    <source>
        <dbReference type="Proteomes" id="UP000051012"/>
    </source>
</evidence>
<dbReference type="InterPro" id="IPR051081">
    <property type="entry name" value="HTH_MetalResp_TranReg"/>
</dbReference>
<evidence type="ECO:0000313" key="5">
    <source>
        <dbReference type="EMBL" id="KPJ74510.1"/>
    </source>
</evidence>
<evidence type="ECO:0000259" key="4">
    <source>
        <dbReference type="PROSITE" id="PS50987"/>
    </source>
</evidence>
<dbReference type="AlphaFoldDB" id="A0A0S7YIG8"/>
<comment type="caution">
    <text evidence="5">The sequence shown here is derived from an EMBL/GenBank/DDBJ whole genome shotgun (WGS) entry which is preliminary data.</text>
</comment>
<dbReference type="SMART" id="SM00418">
    <property type="entry name" value="HTH_ARSR"/>
    <property type="match status" value="1"/>
</dbReference>
<sequence>MKKKMLETHYRASRFCRVLGNPTAYQILKELTKSTRTPTQLAGEIGLSVKTISDTLRHLREVNLVRYTTKDRNKIYSLKDKLVSTALLSIEKYVERMRLTRW</sequence>
<keyword evidence="2" id="KW-0238">DNA-binding</keyword>
<dbReference type="Gene3D" id="1.10.10.10">
    <property type="entry name" value="Winged helix-like DNA-binding domain superfamily/Winged helix DNA-binding domain"/>
    <property type="match status" value="1"/>
</dbReference>
<dbReference type="PROSITE" id="PS50987">
    <property type="entry name" value="HTH_ARSR_2"/>
    <property type="match status" value="1"/>
</dbReference>
<evidence type="ECO:0000256" key="3">
    <source>
        <dbReference type="ARBA" id="ARBA00023163"/>
    </source>
</evidence>
<dbReference type="InterPro" id="IPR001845">
    <property type="entry name" value="HTH_ArsR_DNA-bd_dom"/>
</dbReference>
<evidence type="ECO:0000256" key="2">
    <source>
        <dbReference type="ARBA" id="ARBA00023125"/>
    </source>
</evidence>
<dbReference type="CDD" id="cd00090">
    <property type="entry name" value="HTH_ARSR"/>
    <property type="match status" value="1"/>
</dbReference>
<accession>A0A0S7YIG8</accession>
<dbReference type="InterPro" id="IPR036390">
    <property type="entry name" value="WH_DNA-bd_sf"/>
</dbReference>
<name>A0A0S7YIG8_UNCT6</name>
<keyword evidence="3" id="KW-0804">Transcription</keyword>
<protein>
    <recommendedName>
        <fullName evidence="4">HTH arsR-type domain-containing protein</fullName>
    </recommendedName>
</protein>
<evidence type="ECO:0000256" key="1">
    <source>
        <dbReference type="ARBA" id="ARBA00023015"/>
    </source>
</evidence>
<dbReference type="PANTHER" id="PTHR33154:SF33">
    <property type="entry name" value="TRANSCRIPTIONAL REPRESSOR SDPR"/>
    <property type="match status" value="1"/>
</dbReference>
<dbReference type="GO" id="GO:0003700">
    <property type="term" value="F:DNA-binding transcription factor activity"/>
    <property type="evidence" value="ECO:0007669"/>
    <property type="project" value="InterPro"/>
</dbReference>
<keyword evidence="1" id="KW-0805">Transcription regulation</keyword>
<reference evidence="5 6" key="1">
    <citation type="journal article" date="2015" name="Microbiome">
        <title>Genomic resolution of linkages in carbon, nitrogen, and sulfur cycling among widespread estuary sediment bacteria.</title>
        <authorList>
            <person name="Baker B.J."/>
            <person name="Lazar C.S."/>
            <person name="Teske A.P."/>
            <person name="Dick G.J."/>
        </authorList>
    </citation>
    <scope>NUCLEOTIDE SEQUENCE [LARGE SCALE GENOMIC DNA]</scope>
    <source>
        <strain evidence="5">DG_78</strain>
    </source>
</reference>
<dbReference type="GO" id="GO:0003677">
    <property type="term" value="F:DNA binding"/>
    <property type="evidence" value="ECO:0007669"/>
    <property type="project" value="UniProtKB-KW"/>
</dbReference>
<gene>
    <name evidence="5" type="ORF">AMJ52_00235</name>
</gene>
<dbReference type="SUPFAM" id="SSF46785">
    <property type="entry name" value="Winged helix' DNA-binding domain"/>
    <property type="match status" value="1"/>
</dbReference>
<proteinExistence type="predicted"/>
<dbReference type="InterPro" id="IPR036388">
    <property type="entry name" value="WH-like_DNA-bd_sf"/>
</dbReference>
<dbReference type="InterPro" id="IPR011991">
    <property type="entry name" value="ArsR-like_HTH"/>
</dbReference>